<dbReference type="InterPro" id="IPR013783">
    <property type="entry name" value="Ig-like_fold"/>
</dbReference>
<evidence type="ECO:0000313" key="4">
    <source>
        <dbReference type="EMBL" id="NEC56755.1"/>
    </source>
</evidence>
<evidence type="ECO:0000259" key="3">
    <source>
        <dbReference type="Pfam" id="PF16158"/>
    </source>
</evidence>
<organism evidence="4 5">
    <name type="scientific">Amycolatopsis rubida</name>
    <dbReference type="NCBI Taxonomy" id="112413"/>
    <lineage>
        <taxon>Bacteria</taxon>
        <taxon>Bacillati</taxon>
        <taxon>Actinomycetota</taxon>
        <taxon>Actinomycetes</taxon>
        <taxon>Pseudonocardiales</taxon>
        <taxon>Pseudonocardiaceae</taxon>
        <taxon>Amycolatopsis</taxon>
    </lineage>
</organism>
<feature type="compositionally biased region" description="Low complexity" evidence="1">
    <location>
        <begin position="186"/>
        <end position="202"/>
    </location>
</feature>
<dbReference type="PANTHER" id="PTHR20930">
    <property type="entry name" value="OVARIAN CARCINOMA ANTIGEN CA125-RELATED"/>
    <property type="match status" value="1"/>
</dbReference>
<reference evidence="4 5" key="1">
    <citation type="submission" date="2020-01" db="EMBL/GenBank/DDBJ databases">
        <title>Insect and environment-associated Actinomycetes.</title>
        <authorList>
            <person name="Currrie C."/>
            <person name="Chevrette M."/>
            <person name="Carlson C."/>
            <person name="Stubbendieck R."/>
            <person name="Wendt-Pienkowski E."/>
        </authorList>
    </citation>
    <scope>NUCLEOTIDE SEQUENCE [LARGE SCALE GENOMIC DNA]</scope>
    <source>
        <strain evidence="4 5">SID8386</strain>
    </source>
</reference>
<comment type="caution">
    <text evidence="4">The sequence shown here is derived from an EMBL/GenBank/DDBJ whole genome shotgun (WGS) entry which is preliminary data.</text>
</comment>
<evidence type="ECO:0000256" key="1">
    <source>
        <dbReference type="SAM" id="MobiDB-lite"/>
    </source>
</evidence>
<dbReference type="InterPro" id="IPR032350">
    <property type="entry name" value="Nbr1_FW"/>
</dbReference>
<keyword evidence="2" id="KW-0812">Transmembrane</keyword>
<feature type="region of interest" description="Disordered" evidence="1">
    <location>
        <begin position="107"/>
        <end position="204"/>
    </location>
</feature>
<keyword evidence="5" id="KW-1185">Reference proteome</keyword>
<dbReference type="EMBL" id="JAAGNC010000078">
    <property type="protein sequence ID" value="NEC56755.1"/>
    <property type="molecule type" value="Genomic_DNA"/>
</dbReference>
<feature type="compositionally biased region" description="Pro residues" evidence="1">
    <location>
        <begin position="175"/>
        <end position="185"/>
    </location>
</feature>
<dbReference type="Gene3D" id="2.60.40.10">
    <property type="entry name" value="Immunoglobulins"/>
    <property type="match status" value="1"/>
</dbReference>
<dbReference type="PANTHER" id="PTHR20930:SF0">
    <property type="entry name" value="PROTEIN ILRUN"/>
    <property type="match status" value="1"/>
</dbReference>
<keyword evidence="2" id="KW-0472">Membrane</keyword>
<evidence type="ECO:0000313" key="5">
    <source>
        <dbReference type="Proteomes" id="UP000470404"/>
    </source>
</evidence>
<keyword evidence="2" id="KW-1133">Transmembrane helix</keyword>
<dbReference type="Proteomes" id="UP000470404">
    <property type="component" value="Unassembled WGS sequence"/>
</dbReference>
<feature type="domain" description="Nbr1 FW" evidence="3">
    <location>
        <begin position="263"/>
        <end position="354"/>
    </location>
</feature>
<dbReference type="CDD" id="cd14947">
    <property type="entry name" value="NBR1_like"/>
    <property type="match status" value="1"/>
</dbReference>
<feature type="region of interest" description="Disordered" evidence="1">
    <location>
        <begin position="1"/>
        <end position="22"/>
    </location>
</feature>
<evidence type="ECO:0000256" key="2">
    <source>
        <dbReference type="SAM" id="Phobius"/>
    </source>
</evidence>
<name>A0ABX0BVD4_9PSEU</name>
<proteinExistence type="predicted"/>
<protein>
    <recommendedName>
        <fullName evidence="3">Nbr1 FW domain-containing protein</fullName>
    </recommendedName>
</protein>
<feature type="transmembrane region" description="Helical" evidence="2">
    <location>
        <begin position="207"/>
        <end position="230"/>
    </location>
</feature>
<sequence length="366" mass="37877">MSEPAAGQPGTRRGRKHIVPDAGAGPVARFARALLDLKREAGDPSYDRMRTELGAAASKSALSAATRGRSMPSWPTTWEFVRSLAVTGLGRDEETVRRAWLARWEEAAEGQPADPAWGAASPAGRGPDPAEGASSAERPGAGDWTSPAGRGPDPAEGASSAERPGAGDWTSPAGEPSPAPQPSPDADPAIAAPSAAPEPAAAKTRRWGSIVVVATVLVVLGLVAAVVVLATPSSRDKEAAVPHYPLPGDSSGFGGDGLPGDVTFPDGAKARYGQTFTKIWRLKNTGSVPWRSRYLQVAGGTTVLCPSPPRVPVPDAEPGQLVEVSVPVTPTGTGVCHVLWKMVDERGALVFPDRTGIFYQVTVAAE</sequence>
<gene>
    <name evidence="4" type="ORF">G3I59_14490</name>
</gene>
<dbReference type="Pfam" id="PF16158">
    <property type="entry name" value="N_BRCA1_IG"/>
    <property type="match status" value="1"/>
</dbReference>
<dbReference type="RefSeq" id="WP_157905079.1">
    <property type="nucleotide sequence ID" value="NZ_JAAGNC010000078.1"/>
</dbReference>
<accession>A0ABX0BVD4</accession>